<keyword evidence="1" id="KW-1133">Transmembrane helix</keyword>
<organism evidence="2 3">
    <name type="scientific">Lacticaseibacillus paracasei</name>
    <name type="common">Lactobacillus paracasei</name>
    <dbReference type="NCBI Taxonomy" id="1597"/>
    <lineage>
        <taxon>Bacteria</taxon>
        <taxon>Bacillati</taxon>
        <taxon>Bacillota</taxon>
        <taxon>Bacilli</taxon>
        <taxon>Lactobacillales</taxon>
        <taxon>Lactobacillaceae</taxon>
        <taxon>Lacticaseibacillus</taxon>
    </lineage>
</organism>
<keyword evidence="1" id="KW-0812">Transmembrane</keyword>
<evidence type="ECO:0000313" key="3">
    <source>
        <dbReference type="Proteomes" id="UP000285532"/>
    </source>
</evidence>
<feature type="transmembrane region" description="Helical" evidence="1">
    <location>
        <begin position="16"/>
        <end position="32"/>
    </location>
</feature>
<protein>
    <submittedName>
        <fullName evidence="2">Uncharacterized protein</fullName>
    </submittedName>
</protein>
<dbReference type="AlphaFoldDB" id="A0A422M0T0"/>
<evidence type="ECO:0000313" key="2">
    <source>
        <dbReference type="EMBL" id="RND80267.1"/>
    </source>
</evidence>
<proteinExistence type="predicted"/>
<reference evidence="2 3" key="1">
    <citation type="journal article" date="2018" name="Front. Microbiol.">
        <title>Conversion of Methionine to Cysteine in Lactobacillus paracasei Depends on the Highly Mobile cysK-ctl-cysE Gene Cluster.</title>
        <authorList>
            <person name="Wuthrich D."/>
            <person name="Irmler S."/>
            <person name="Berthoud H."/>
            <person name="Guggenbuhl B."/>
            <person name="Eugster E."/>
            <person name="Bruggmann R."/>
        </authorList>
    </citation>
    <scope>NUCLEOTIDE SEQUENCE [LARGE SCALE GENOMIC DNA]</scope>
    <source>
        <strain evidence="2 3">FAM18172</strain>
    </source>
</reference>
<accession>A0A422M0T0</accession>
<dbReference type="EMBL" id="LKFU01000153">
    <property type="protein sequence ID" value="RND80267.1"/>
    <property type="molecule type" value="Genomic_DNA"/>
</dbReference>
<comment type="caution">
    <text evidence="2">The sequence shown here is derived from an EMBL/GenBank/DDBJ whole genome shotgun (WGS) entry which is preliminary data.</text>
</comment>
<dbReference type="Proteomes" id="UP000285532">
    <property type="component" value="Unassembled WGS sequence"/>
</dbReference>
<keyword evidence="1" id="KW-0472">Membrane</keyword>
<gene>
    <name evidence="2" type="ORF">FAM18172_03077</name>
</gene>
<evidence type="ECO:0000256" key="1">
    <source>
        <dbReference type="SAM" id="Phobius"/>
    </source>
</evidence>
<name>A0A422M0T0_LACPA</name>
<sequence length="186" mass="20803">MRERNRQVPQRKSRNKFLFIIGIAVIMGLLWVKSAGDNPSYVVPGKIFEVQSAGGVGTANHMSIGYIAFGSRQDNFGCLYILASRKDEEKMNDSGELSEKLHVAGVWTNRDNGSIIECPYGLQLAQAMDDPDAFYPELSMSVYKVSGIFKKTLEVKRKFTSFLQPDKESSDNVKLVEVGTIKENKK</sequence>
<dbReference type="RefSeq" id="WP_003660832.1">
    <property type="nucleotide sequence ID" value="NZ_CBDBYF010000002.1"/>
</dbReference>